<dbReference type="Pfam" id="PF08757">
    <property type="entry name" value="CotH"/>
    <property type="match status" value="1"/>
</dbReference>
<feature type="chain" id="PRO_5027866292" description="LTD domain-containing protein" evidence="1">
    <location>
        <begin position="20"/>
        <end position="761"/>
    </location>
</feature>
<proteinExistence type="predicted"/>
<dbReference type="Pfam" id="PF00932">
    <property type="entry name" value="LTD"/>
    <property type="match status" value="1"/>
</dbReference>
<dbReference type="Pfam" id="PF18962">
    <property type="entry name" value="Por_Secre_tail"/>
    <property type="match status" value="1"/>
</dbReference>
<feature type="signal peptide" evidence="1">
    <location>
        <begin position="1"/>
        <end position="19"/>
    </location>
</feature>
<dbReference type="InterPro" id="IPR014867">
    <property type="entry name" value="Spore_coat_CotH_CotH2/3/7"/>
</dbReference>
<feature type="domain" description="LTD" evidence="2">
    <location>
        <begin position="527"/>
        <end position="647"/>
    </location>
</feature>
<organism evidence="3">
    <name type="scientific">uncultured Aureispira sp</name>
    <dbReference type="NCBI Taxonomy" id="1331704"/>
    <lineage>
        <taxon>Bacteria</taxon>
        <taxon>Pseudomonadati</taxon>
        <taxon>Bacteroidota</taxon>
        <taxon>Saprospiria</taxon>
        <taxon>Saprospirales</taxon>
        <taxon>Saprospiraceae</taxon>
        <taxon>Aureispira</taxon>
        <taxon>environmental samples</taxon>
    </lineage>
</organism>
<keyword evidence="1" id="KW-0732">Signal</keyword>
<reference evidence="3" key="1">
    <citation type="submission" date="2020-01" db="EMBL/GenBank/DDBJ databases">
        <authorList>
            <person name="Meier V. D."/>
            <person name="Meier V D."/>
        </authorList>
    </citation>
    <scope>NUCLEOTIDE SEQUENCE</scope>
    <source>
        <strain evidence="3">HLG_WM_MAG_10</strain>
    </source>
</reference>
<dbReference type="NCBIfam" id="NF041940">
    <property type="entry name" value="choice_anch_X"/>
    <property type="match status" value="1"/>
</dbReference>
<protein>
    <recommendedName>
        <fullName evidence="2">LTD domain-containing protein</fullName>
    </recommendedName>
</protein>
<sequence>MIKYIYTLCFFMVTQGLMAQSFYDLNTVQNIEITFAQSNWDQLLDAEKAGNENYIMAQSVTINGVVFDSVGVKYKGNSTYNANQTKNPFHIELDTYKDHIYEAYTDIKLSNVAKDPSFVREVLSYQVLRQYMDAPLSNYANVSVNGTLIGLYSNSEAITKKFVNNRFYSKKNTFVKCNPPAGAGPGTGSYPNLVDLGPDSTNYYAAYELKSDIGWDELIDLCDTLGSSVNAIEDILDVDRALWMLAFDNVLVNLDSYIGGFTQNYYLYRNDYGQFIPIVWDLNESFGQFAMTGSGNLNSTVAKQQMSHLLHENDANFPLIQQLLSVPMYKRMYLAHCKTMLLENFDNGSYYTTGQSLQTTIDADVQADANKFFSYANFTDNLTTDVSTGGGGGPGGGGPGGGSYIGITSLMNGRSAYLLGLTDFTQTEPTITNVTPSNSAPLVNDLVTITATVQDENAVYLGYRTAQGAPFERVLMYDDGAHNDGAANDGIYGVDVTMSTLFMEYYIYADNSNIGKFSPQRAEHEYYAIVAGAPVANDLVINEFLASNDFVMADQDGEYDDWIELYNNGSTTIDLENYHLSDDGTDLMQWTFPAGATIAPNSYFIVWADKDDLQTGYHANFKLSAAGETIYLSDPAGAILDQVTYTTQVADTSYGRYVNGTGAFQTMFPTFGAENSLVSSLVTLDGEVIDFRAYPNPATTSFNLEITEQAEQDRTIIVYDVYGQKIYQNTIRKNLSIQTSEWAAGMYIISIDGASLKMVVN</sequence>
<dbReference type="NCBIfam" id="TIGR04183">
    <property type="entry name" value="Por_Secre_tail"/>
    <property type="match status" value="1"/>
</dbReference>
<dbReference type="AlphaFoldDB" id="A0A6S6TH80"/>
<dbReference type="InterPro" id="IPR036415">
    <property type="entry name" value="Lamin_tail_dom_sf"/>
</dbReference>
<evidence type="ECO:0000313" key="3">
    <source>
        <dbReference type="EMBL" id="CAA6814772.1"/>
    </source>
</evidence>
<dbReference type="PANTHER" id="PTHR40050">
    <property type="entry name" value="INNER SPORE COAT PROTEIN H"/>
    <property type="match status" value="1"/>
</dbReference>
<evidence type="ECO:0000259" key="2">
    <source>
        <dbReference type="PROSITE" id="PS51841"/>
    </source>
</evidence>
<gene>
    <name evidence="3" type="ORF">HELGO_WM41335</name>
</gene>
<dbReference type="InterPro" id="IPR001322">
    <property type="entry name" value="Lamin_tail_dom"/>
</dbReference>
<evidence type="ECO:0000256" key="1">
    <source>
        <dbReference type="SAM" id="SignalP"/>
    </source>
</evidence>
<dbReference type="InterPro" id="IPR026444">
    <property type="entry name" value="Secre_tail"/>
</dbReference>
<dbReference type="PROSITE" id="PS51841">
    <property type="entry name" value="LTD"/>
    <property type="match status" value="1"/>
</dbReference>
<dbReference type="PANTHER" id="PTHR40050:SF1">
    <property type="entry name" value="INNER SPORE COAT PROTEIN H"/>
    <property type="match status" value="1"/>
</dbReference>
<name>A0A6S6TH80_9BACT</name>
<accession>A0A6S6TH80</accession>
<dbReference type="Gene3D" id="2.60.40.1260">
    <property type="entry name" value="Lamin Tail domain"/>
    <property type="match status" value="1"/>
</dbReference>
<dbReference type="EMBL" id="CACVAQ010000220">
    <property type="protein sequence ID" value="CAA6814772.1"/>
    <property type="molecule type" value="Genomic_DNA"/>
</dbReference>
<dbReference type="SUPFAM" id="SSF74853">
    <property type="entry name" value="Lamin A/C globular tail domain"/>
    <property type="match status" value="1"/>
</dbReference>